<dbReference type="KEGG" id="mala:NCTC10135_00654"/>
<evidence type="ECO:0000313" key="2">
    <source>
        <dbReference type="Proteomes" id="UP000259864"/>
    </source>
</evidence>
<name>A0A3B0P1F8_9BACT</name>
<gene>
    <name evidence="1" type="ORF">NCTC10135_00654</name>
</gene>
<accession>A0A3B0P1F8</accession>
<sequence>MFKEANEFKKILNSEKSSEIDITFEIENSDFILEEINLKSIFADQIKVKIDDYLDKNFKLNYENNKLVSETKLII</sequence>
<proteinExistence type="predicted"/>
<dbReference type="Proteomes" id="UP000259864">
    <property type="component" value="Chromosome 1"/>
</dbReference>
<reference evidence="2" key="1">
    <citation type="submission" date="2018-06" db="EMBL/GenBank/DDBJ databases">
        <authorList>
            <consortium name="Pathogen Informatics"/>
        </authorList>
    </citation>
    <scope>NUCLEOTIDE SEQUENCE [LARGE SCALE GENOMIC DNA]</scope>
    <source>
        <strain evidence="2">NCTC10135</strain>
    </source>
</reference>
<organism evidence="1 2">
    <name type="scientific">Metamycoplasma alkalescens</name>
    <dbReference type="NCBI Taxonomy" id="45363"/>
    <lineage>
        <taxon>Bacteria</taxon>
        <taxon>Bacillati</taxon>
        <taxon>Mycoplasmatota</taxon>
        <taxon>Mycoplasmoidales</taxon>
        <taxon>Metamycoplasmataceae</taxon>
        <taxon>Metamycoplasma</taxon>
    </lineage>
</organism>
<dbReference type="EMBL" id="LS991949">
    <property type="protein sequence ID" value="SYV90137.1"/>
    <property type="molecule type" value="Genomic_DNA"/>
</dbReference>
<dbReference type="AlphaFoldDB" id="A0A3B0P1F8"/>
<evidence type="ECO:0000313" key="1">
    <source>
        <dbReference type="EMBL" id="SYV90137.1"/>
    </source>
</evidence>
<protein>
    <submittedName>
        <fullName evidence="1">Uncharacterized protein</fullName>
    </submittedName>
</protein>